<keyword evidence="7 8" id="KW-1015">Disulfide bond</keyword>
<dbReference type="SMART" id="SM00192">
    <property type="entry name" value="LDLa"/>
    <property type="match status" value="2"/>
</dbReference>
<dbReference type="SUPFAM" id="SSF57424">
    <property type="entry name" value="LDL receptor-like module"/>
    <property type="match status" value="2"/>
</dbReference>
<evidence type="ECO:0000256" key="1">
    <source>
        <dbReference type="ARBA" id="ARBA00004167"/>
    </source>
</evidence>
<keyword evidence="9" id="KW-0449">Lipoprotein</keyword>
<evidence type="ECO:0000313" key="10">
    <source>
        <dbReference type="Proteomes" id="UP000078492"/>
    </source>
</evidence>
<dbReference type="InterPro" id="IPR002172">
    <property type="entry name" value="LDrepeatLR_classA_rpt"/>
</dbReference>
<feature type="disulfide bond" evidence="8">
    <location>
        <begin position="79"/>
        <end position="94"/>
    </location>
</feature>
<dbReference type="PROSITE" id="PS50068">
    <property type="entry name" value="LDLRA_2"/>
    <property type="match status" value="2"/>
</dbReference>
<dbReference type="InterPro" id="IPR050685">
    <property type="entry name" value="LDLR"/>
</dbReference>
<dbReference type="Proteomes" id="UP000078492">
    <property type="component" value="Unassembled WGS sequence"/>
</dbReference>
<evidence type="ECO:0000313" key="9">
    <source>
        <dbReference type="EMBL" id="KYN19844.1"/>
    </source>
</evidence>
<protein>
    <submittedName>
        <fullName evidence="9">Low-density lipoprotein receptor-related protein 1B</fullName>
    </submittedName>
</protein>
<dbReference type="CDD" id="cd00112">
    <property type="entry name" value="LDLa"/>
    <property type="match status" value="2"/>
</dbReference>
<gene>
    <name evidence="9" type="ORF">ALC57_07890</name>
</gene>
<evidence type="ECO:0000256" key="3">
    <source>
        <dbReference type="ARBA" id="ARBA00022692"/>
    </source>
</evidence>
<keyword evidence="4" id="KW-0677">Repeat</keyword>
<dbReference type="EMBL" id="KQ979685">
    <property type="protein sequence ID" value="KYN19844.1"/>
    <property type="molecule type" value="Genomic_DNA"/>
</dbReference>
<evidence type="ECO:0000256" key="7">
    <source>
        <dbReference type="ARBA" id="ARBA00023157"/>
    </source>
</evidence>
<evidence type="ECO:0000256" key="2">
    <source>
        <dbReference type="ARBA" id="ARBA00004308"/>
    </source>
</evidence>
<feature type="disulfide bond" evidence="8">
    <location>
        <begin position="67"/>
        <end position="85"/>
    </location>
</feature>
<evidence type="ECO:0000256" key="4">
    <source>
        <dbReference type="ARBA" id="ARBA00022737"/>
    </source>
</evidence>
<sequence>MHVACHANIFSFISPLIINFLRSEQLNAVYKGCSSKSELRDCFSGGFTAMKIVKRQVTTCSGDQFRCLDGICLSIDKRCNGIHDCRNGEDESQCGCGDTEFRCTDGRCINYVLQCNGVNECSDGSDERDCGNYATPHLPTRSFFYTILKHMYTLHHTCARARDKSFNKYIHNVASCVWTMYTG</sequence>
<reference evidence="9 10" key="1">
    <citation type="submission" date="2015-09" db="EMBL/GenBank/DDBJ databases">
        <title>Trachymyrmex cornetzi WGS genome.</title>
        <authorList>
            <person name="Nygaard S."/>
            <person name="Hu H."/>
            <person name="Boomsma J."/>
            <person name="Zhang G."/>
        </authorList>
    </citation>
    <scope>NUCLEOTIDE SEQUENCE [LARGE SCALE GENOMIC DNA]</scope>
    <source>
        <strain evidence="9">Tcor2-1</strain>
        <tissue evidence="9">Whole body</tissue>
    </source>
</reference>
<dbReference type="Gene3D" id="4.10.400.10">
    <property type="entry name" value="Low-density Lipoprotein Receptor"/>
    <property type="match status" value="2"/>
</dbReference>
<dbReference type="STRING" id="471704.A0A195E4R2"/>
<dbReference type="PANTHER" id="PTHR24270">
    <property type="entry name" value="LOW-DENSITY LIPOPROTEIN RECEPTOR-RELATED"/>
    <property type="match status" value="1"/>
</dbReference>
<keyword evidence="6" id="KW-0472">Membrane</keyword>
<evidence type="ECO:0000256" key="6">
    <source>
        <dbReference type="ARBA" id="ARBA00023136"/>
    </source>
</evidence>
<name>A0A195E4R2_9HYME</name>
<keyword evidence="3" id="KW-0812">Transmembrane</keyword>
<feature type="disulfide bond" evidence="8">
    <location>
        <begin position="60"/>
        <end position="72"/>
    </location>
</feature>
<feature type="disulfide bond" evidence="8">
    <location>
        <begin position="115"/>
        <end position="130"/>
    </location>
</feature>
<evidence type="ECO:0000256" key="8">
    <source>
        <dbReference type="PROSITE-ProRule" id="PRU00124"/>
    </source>
</evidence>
<organism evidence="9 10">
    <name type="scientific">Trachymyrmex cornetzi</name>
    <dbReference type="NCBI Taxonomy" id="471704"/>
    <lineage>
        <taxon>Eukaryota</taxon>
        <taxon>Metazoa</taxon>
        <taxon>Ecdysozoa</taxon>
        <taxon>Arthropoda</taxon>
        <taxon>Hexapoda</taxon>
        <taxon>Insecta</taxon>
        <taxon>Pterygota</taxon>
        <taxon>Neoptera</taxon>
        <taxon>Endopterygota</taxon>
        <taxon>Hymenoptera</taxon>
        <taxon>Apocrita</taxon>
        <taxon>Aculeata</taxon>
        <taxon>Formicoidea</taxon>
        <taxon>Formicidae</taxon>
        <taxon>Myrmicinae</taxon>
        <taxon>Trachymyrmex</taxon>
    </lineage>
</organism>
<keyword evidence="5" id="KW-1133">Transmembrane helix</keyword>
<feature type="disulfide bond" evidence="8">
    <location>
        <begin position="103"/>
        <end position="121"/>
    </location>
</feature>
<dbReference type="PROSITE" id="PS01209">
    <property type="entry name" value="LDLRA_1"/>
    <property type="match status" value="1"/>
</dbReference>
<feature type="disulfide bond" evidence="8">
    <location>
        <begin position="96"/>
        <end position="108"/>
    </location>
</feature>
<keyword evidence="10" id="KW-1185">Reference proteome</keyword>
<dbReference type="Pfam" id="PF00057">
    <property type="entry name" value="Ldl_recept_a"/>
    <property type="match status" value="2"/>
</dbReference>
<dbReference type="AlphaFoldDB" id="A0A195E4R2"/>
<dbReference type="PRINTS" id="PR00261">
    <property type="entry name" value="LDLRECEPTOR"/>
</dbReference>
<evidence type="ECO:0000256" key="5">
    <source>
        <dbReference type="ARBA" id="ARBA00022989"/>
    </source>
</evidence>
<dbReference type="GO" id="GO:0016192">
    <property type="term" value="P:vesicle-mediated transport"/>
    <property type="evidence" value="ECO:0007669"/>
    <property type="project" value="UniProtKB-ARBA"/>
</dbReference>
<dbReference type="InterPro" id="IPR036055">
    <property type="entry name" value="LDL_receptor-like_sf"/>
</dbReference>
<comment type="subcellular location">
    <subcellularLocation>
        <location evidence="2">Endomembrane system</location>
    </subcellularLocation>
    <subcellularLocation>
        <location evidence="1">Membrane</location>
        <topology evidence="1">Single-pass membrane protein</topology>
    </subcellularLocation>
</comment>
<accession>A0A195E4R2</accession>
<proteinExistence type="predicted"/>
<dbReference type="GO" id="GO:0012505">
    <property type="term" value="C:endomembrane system"/>
    <property type="evidence" value="ECO:0007669"/>
    <property type="project" value="UniProtKB-SubCell"/>
</dbReference>
<keyword evidence="9" id="KW-0675">Receptor</keyword>
<dbReference type="InterPro" id="IPR023415">
    <property type="entry name" value="LDLR_class-A_CS"/>
</dbReference>
<dbReference type="GO" id="GO:0005886">
    <property type="term" value="C:plasma membrane"/>
    <property type="evidence" value="ECO:0007669"/>
    <property type="project" value="TreeGrafter"/>
</dbReference>